<sequence length="39" mass="4274">MTDIFVVNTKFNIWSSLSTTALVGIASLPERNAYSQQIG</sequence>
<dbReference type="Proteomes" id="UP000030856">
    <property type="component" value="Unassembled WGS sequence"/>
</dbReference>
<accession>A0A0B0H321</accession>
<gene>
    <name evidence="1" type="ORF">JV46_09330</name>
</gene>
<reference evidence="1 2" key="1">
    <citation type="journal article" date="2014" name="BMC Genomics">
        <title>The genome of the intracellular bacterium of the coastal bivalve, Solemya velum: a blueprint for thriving in and out of symbiosis.</title>
        <authorList>
            <person name="Dmytrenko O."/>
            <person name="Russell S.L."/>
            <person name="Loo W.T."/>
            <person name="Fontanez K.M."/>
            <person name="Liao L."/>
            <person name="Roeselers G."/>
            <person name="Sharma R."/>
            <person name="Stewart F.J."/>
            <person name="Newton I.L."/>
            <person name="Woyke T."/>
            <person name="Wu D."/>
            <person name="Lang J.M."/>
            <person name="Eisen J.A."/>
            <person name="Cavanaugh C.M."/>
        </authorList>
    </citation>
    <scope>NUCLEOTIDE SEQUENCE [LARGE SCALE GENOMIC DNA]</scope>
    <source>
        <strain evidence="1 2">WH</strain>
    </source>
</reference>
<protein>
    <submittedName>
        <fullName evidence="1">Uncharacterized protein</fullName>
    </submittedName>
</protein>
<dbReference type="EMBL" id="JRAA01000002">
    <property type="protein sequence ID" value="KHF24613.1"/>
    <property type="molecule type" value="Genomic_DNA"/>
</dbReference>
<keyword evidence="2" id="KW-1185">Reference proteome</keyword>
<name>A0A0B0H321_SOVGS</name>
<proteinExistence type="predicted"/>
<dbReference type="AlphaFoldDB" id="A0A0B0H321"/>
<comment type="caution">
    <text evidence="1">The sequence shown here is derived from an EMBL/GenBank/DDBJ whole genome shotgun (WGS) entry which is preliminary data.</text>
</comment>
<organism evidence="1 2">
    <name type="scientific">Solemya velum gill symbiont</name>
    <dbReference type="NCBI Taxonomy" id="2340"/>
    <lineage>
        <taxon>Bacteria</taxon>
        <taxon>Pseudomonadati</taxon>
        <taxon>Pseudomonadota</taxon>
        <taxon>Gammaproteobacteria</taxon>
        <taxon>sulfur-oxidizing symbionts</taxon>
    </lineage>
</organism>
<evidence type="ECO:0000313" key="2">
    <source>
        <dbReference type="Proteomes" id="UP000030856"/>
    </source>
</evidence>
<evidence type="ECO:0000313" key="1">
    <source>
        <dbReference type="EMBL" id="KHF24613.1"/>
    </source>
</evidence>
<dbReference type="STRING" id="2340.JV46_09330"/>